<organism evidence="1 2">
    <name type="scientific">Thiohalobacter thiocyanaticus</name>
    <dbReference type="NCBI Taxonomy" id="585455"/>
    <lineage>
        <taxon>Bacteria</taxon>
        <taxon>Pseudomonadati</taxon>
        <taxon>Pseudomonadota</taxon>
        <taxon>Gammaproteobacteria</taxon>
        <taxon>Thiohalobacterales</taxon>
        <taxon>Thiohalobacteraceae</taxon>
        <taxon>Thiohalobacter</taxon>
    </lineage>
</organism>
<dbReference type="Proteomes" id="UP000287798">
    <property type="component" value="Unassembled WGS sequence"/>
</dbReference>
<protein>
    <submittedName>
        <fullName evidence="1">DUF1010 domain-containing protein</fullName>
    </submittedName>
</protein>
<keyword evidence="2" id="KW-1185">Reference proteome</keyword>
<name>A0A426QE57_9GAMM</name>
<sequence>MVSAASRPSLIKSFHQCAGEPCPWPSAPSWCSAVGRGARFFLWPGGLLGGGRSAA</sequence>
<proteinExistence type="predicted"/>
<evidence type="ECO:0000313" key="1">
    <source>
        <dbReference type="EMBL" id="RRQ20027.1"/>
    </source>
</evidence>
<comment type="caution">
    <text evidence="1">The sequence shown here is derived from an EMBL/GenBank/DDBJ whole genome shotgun (WGS) entry which is preliminary data.</text>
</comment>
<dbReference type="EMBL" id="QZMU01000002">
    <property type="protein sequence ID" value="RRQ20027.1"/>
    <property type="molecule type" value="Genomic_DNA"/>
</dbReference>
<evidence type="ECO:0000313" key="2">
    <source>
        <dbReference type="Proteomes" id="UP000287798"/>
    </source>
</evidence>
<gene>
    <name evidence="1" type="ORF">D6C00_14815</name>
</gene>
<accession>A0A426QE57</accession>
<dbReference type="AlphaFoldDB" id="A0A426QE57"/>
<reference evidence="1 2" key="1">
    <citation type="journal article" date="2010" name="Int. J. Syst. Evol. Microbiol.">
        <title>Thiohalobacter thiocyanaticus gen. nov., sp. nov., a moderately halophilic, sulfur-oxidizing gammaproteobacterium from hypersaline lakes, that utilizes thiocyanate.</title>
        <authorList>
            <person name="Sorokin D.Y."/>
            <person name="Kovaleva O.L."/>
            <person name="Tourova T.P."/>
            <person name="Muyzer G."/>
        </authorList>
    </citation>
    <scope>NUCLEOTIDE SEQUENCE [LARGE SCALE GENOMIC DNA]</scope>
    <source>
        <strain evidence="1 2">Hrh1</strain>
    </source>
</reference>